<evidence type="ECO:0000313" key="2">
    <source>
        <dbReference type="EMBL" id="TCS72218.1"/>
    </source>
</evidence>
<dbReference type="Proteomes" id="UP000295135">
    <property type="component" value="Unassembled WGS sequence"/>
</dbReference>
<protein>
    <submittedName>
        <fullName evidence="2">Uncharacterized protein</fullName>
    </submittedName>
</protein>
<feature type="compositionally biased region" description="Basic residues" evidence="1">
    <location>
        <begin position="90"/>
        <end position="101"/>
    </location>
</feature>
<evidence type="ECO:0000313" key="3">
    <source>
        <dbReference type="Proteomes" id="UP000295135"/>
    </source>
</evidence>
<dbReference type="EMBL" id="SLZY01000006">
    <property type="protein sequence ID" value="TCS72218.1"/>
    <property type="molecule type" value="Genomic_DNA"/>
</dbReference>
<name>A0A4R3JVW8_9PROT</name>
<organism evidence="2 3">
    <name type="scientific">Sulfuritortus calidifontis</name>
    <dbReference type="NCBI Taxonomy" id="1914471"/>
    <lineage>
        <taxon>Bacteria</taxon>
        <taxon>Pseudomonadati</taxon>
        <taxon>Pseudomonadota</taxon>
        <taxon>Betaproteobacteria</taxon>
        <taxon>Nitrosomonadales</taxon>
        <taxon>Thiobacillaceae</taxon>
        <taxon>Sulfuritortus</taxon>
    </lineage>
</organism>
<dbReference type="AlphaFoldDB" id="A0A4R3JVW8"/>
<proteinExistence type="predicted"/>
<accession>A0A4R3JVW8</accession>
<comment type="caution">
    <text evidence="2">The sequence shown here is derived from an EMBL/GenBank/DDBJ whole genome shotgun (WGS) entry which is preliminary data.</text>
</comment>
<feature type="region of interest" description="Disordered" evidence="1">
    <location>
        <begin position="76"/>
        <end position="109"/>
    </location>
</feature>
<feature type="compositionally biased region" description="Pro residues" evidence="1">
    <location>
        <begin position="80"/>
        <end position="89"/>
    </location>
</feature>
<gene>
    <name evidence="2" type="ORF">EDC61_106133</name>
</gene>
<sequence>MNASRQEISETLEAAVELLTAIRLSQSACQRLQNLAHGDGYAEAHDICTHLHQVRQETERLQESLDAVLGQAESIAGSLAPPPQPAPKPAPKRAKAQRSHPSHYNYNAH</sequence>
<reference evidence="2 3" key="1">
    <citation type="submission" date="2019-03" db="EMBL/GenBank/DDBJ databases">
        <title>Genomic Encyclopedia of Type Strains, Phase IV (KMG-IV): sequencing the most valuable type-strain genomes for metagenomic binning, comparative biology and taxonomic classification.</title>
        <authorList>
            <person name="Goeker M."/>
        </authorList>
    </citation>
    <scope>NUCLEOTIDE SEQUENCE [LARGE SCALE GENOMIC DNA]</scope>
    <source>
        <strain evidence="2 3">DSM 103923</strain>
    </source>
</reference>
<keyword evidence="3" id="KW-1185">Reference proteome</keyword>
<dbReference type="RefSeq" id="WP_126463773.1">
    <property type="nucleotide sequence ID" value="NZ_AP018721.1"/>
</dbReference>
<evidence type="ECO:0000256" key="1">
    <source>
        <dbReference type="SAM" id="MobiDB-lite"/>
    </source>
</evidence>